<dbReference type="Pfam" id="PF04548">
    <property type="entry name" value="AIG1"/>
    <property type="match status" value="4"/>
</dbReference>
<evidence type="ECO:0000256" key="5">
    <source>
        <dbReference type="SAM" id="MobiDB-lite"/>
    </source>
</evidence>
<evidence type="ECO:0000313" key="7">
    <source>
        <dbReference type="Proteomes" id="UP000504632"/>
    </source>
</evidence>
<protein>
    <submittedName>
        <fullName evidence="8">GTPase IMAP family member 8-like</fullName>
    </submittedName>
</protein>
<dbReference type="GO" id="GO:0005525">
    <property type="term" value="F:GTP binding"/>
    <property type="evidence" value="ECO:0007669"/>
    <property type="project" value="UniProtKB-KW"/>
</dbReference>
<feature type="compositionally biased region" description="Basic and acidic residues" evidence="5">
    <location>
        <begin position="992"/>
        <end position="1046"/>
    </location>
</feature>
<sequence length="1046" mass="120107">MGKNVLENNRVGNFILGRAAFKTESPPVSVHHHSERVRGQVEGRPITVVNTPDLFKLSEDQLSVAVEECVFLLDPGPHVFILVLKPGSFKEQDGDKMRAILNLFSGHTMNYAMVVTTSKTIKLDSDPSYQIIKECGMRKHKLESLGFINVRSQLLEKITKIVGENGGCLTCVRSEKSLRGTILHDDKTTAERQRGTVLEKATDDAGGDRDKKMNKSGRMDEEEEKESELRIILLGKNGQEKERVGNVIFKSEAFQSTFTVGRTVRIGGQREGRKIVIINTPDLFHPQLSDHQLSVAVKECVSLSAPGPHVFILVLQRGDFSQGNRDRLEKILMSFSEDAFKHSMVITIELGSSVDPLTPCTTETDHVQQMILTCGNRHYSLERESESDCLMEVIDQIVKGNGGECLTCDDYEDTQQTTEEETLRLESKPYRQSNTKILVKKSVSEHVPPRLNLVLCGCVGSVKISISEFILGQRESSPESSSVCVRREGEACGRLLTLVEMPALYNTQLSEEEVMRETLRCVSLCDPGVHAFLLVIPVGPLTDDDKGEMEKIQTIFSSIVNDYTMVLFTAEHINSAVINFVEQETDTQALIQSYGGRYKIFDLVKNANPHQVSELVAMVENMMTNDKPYSLNMYVEAQREKARHELEMSYREERDRMKRKIQELEGKNQTSGENDSSSCLRIVLIGKTGNGKSATGNTILGRNEFESQVAMNSVTTMCKKGVGEVFERSVAVVDTPGLFDTTLSNEEVKEEIVKCISLSAPGPHAFIIVLSIGRITKEELETLDLIKKIFGPKAAMFSIVLFTRGDDLEDESIQEYITRNNQAQINKLIRDCGGRFHVFNNKEKKDRTQVSQLLEKIEEMIQFDRNNYFTNDMFEEAEMAIRQKQEEILKEREKEIEAEKEKLKANYEKEMEQIKKRLEEESQKAEEQRILRENMLKEKEETIRREYEERERAEKRKREEEDLRRKEEENKQKEQWKRTFEEMEAEFQNQRENFEKQLKNKEEEEKKREKKAREEFEKEQKRVMDELKRKQEEEMVKRDEEEQRRK</sequence>
<dbReference type="FunFam" id="3.40.50.300:FF:000366">
    <property type="entry name" value="GTPase, IMAP family member 2"/>
    <property type="match status" value="1"/>
</dbReference>
<accession>A0A6J2WYE8</accession>
<feature type="region of interest" description="Disordered" evidence="5">
    <location>
        <begin position="941"/>
        <end position="1046"/>
    </location>
</feature>
<dbReference type="Gene3D" id="3.40.50.300">
    <property type="entry name" value="P-loop containing nucleotide triphosphate hydrolases"/>
    <property type="match status" value="4"/>
</dbReference>
<evidence type="ECO:0000256" key="4">
    <source>
        <dbReference type="SAM" id="Coils"/>
    </source>
</evidence>
<evidence type="ECO:0000256" key="2">
    <source>
        <dbReference type="ARBA" id="ARBA00022741"/>
    </source>
</evidence>
<dbReference type="CDD" id="cd01852">
    <property type="entry name" value="AIG1"/>
    <property type="match status" value="1"/>
</dbReference>
<dbReference type="InterPro" id="IPR006703">
    <property type="entry name" value="G_AIG1"/>
</dbReference>
<feature type="non-terminal residue" evidence="8">
    <location>
        <position position="1046"/>
    </location>
</feature>
<evidence type="ECO:0000259" key="6">
    <source>
        <dbReference type="PROSITE" id="PS51720"/>
    </source>
</evidence>
<feature type="domain" description="AIG1-type G" evidence="6">
    <location>
        <begin position="677"/>
        <end position="878"/>
    </location>
</feature>
<dbReference type="PANTHER" id="PTHR10903">
    <property type="entry name" value="GTPASE, IMAP FAMILY MEMBER-RELATED"/>
    <property type="match status" value="1"/>
</dbReference>
<dbReference type="RefSeq" id="XP_030649187.1">
    <property type="nucleotide sequence ID" value="XM_030793327.1"/>
</dbReference>
<dbReference type="OrthoDB" id="8954335at2759"/>
<dbReference type="InParanoid" id="A0A6J2WYE8"/>
<dbReference type="GeneID" id="115829273"/>
<proteinExistence type="inferred from homology"/>
<feature type="domain" description="AIG1-type G" evidence="6">
    <location>
        <begin position="226"/>
        <end position="415"/>
    </location>
</feature>
<dbReference type="InterPro" id="IPR027417">
    <property type="entry name" value="P-loop_NTPase"/>
</dbReference>
<evidence type="ECO:0000256" key="1">
    <source>
        <dbReference type="ARBA" id="ARBA00008535"/>
    </source>
</evidence>
<reference evidence="8" key="1">
    <citation type="submission" date="2025-08" db="UniProtKB">
        <authorList>
            <consortium name="RefSeq"/>
        </authorList>
    </citation>
    <scope>IDENTIFICATION</scope>
</reference>
<organism evidence="7 8">
    <name type="scientific">Chanos chanos</name>
    <name type="common">Milkfish</name>
    <name type="synonym">Mugil chanos</name>
    <dbReference type="NCBI Taxonomy" id="29144"/>
    <lineage>
        <taxon>Eukaryota</taxon>
        <taxon>Metazoa</taxon>
        <taxon>Chordata</taxon>
        <taxon>Craniata</taxon>
        <taxon>Vertebrata</taxon>
        <taxon>Euteleostomi</taxon>
        <taxon>Actinopterygii</taxon>
        <taxon>Neopterygii</taxon>
        <taxon>Teleostei</taxon>
        <taxon>Ostariophysi</taxon>
        <taxon>Gonorynchiformes</taxon>
        <taxon>Chanidae</taxon>
        <taxon>Chanos</taxon>
    </lineage>
</organism>
<dbReference type="AlphaFoldDB" id="A0A6J2WYE8"/>
<comment type="similarity">
    <text evidence="1">Belongs to the TRAFAC class TrmE-Era-EngA-EngB-Septin-like GTPase superfamily. AIG1/Toc34/Toc159-like paraseptin GTPase family. IAN subfamily.</text>
</comment>
<dbReference type="PROSITE" id="PS51720">
    <property type="entry name" value="G_AIG1"/>
    <property type="match status" value="3"/>
</dbReference>
<keyword evidence="2" id="KW-0547">Nucleotide-binding</keyword>
<gene>
    <name evidence="8" type="primary">LOC115829273</name>
</gene>
<name>A0A6J2WYE8_CHACN</name>
<feature type="domain" description="AIG1-type G" evidence="6">
    <location>
        <begin position="448"/>
        <end position="638"/>
    </location>
</feature>
<feature type="region of interest" description="Disordered" evidence="5">
    <location>
        <begin position="189"/>
        <end position="223"/>
    </location>
</feature>
<dbReference type="SUPFAM" id="SSF52540">
    <property type="entry name" value="P-loop containing nucleoside triphosphate hydrolases"/>
    <property type="match status" value="2"/>
</dbReference>
<feature type="coiled-coil region" evidence="4">
    <location>
        <begin position="643"/>
        <end position="674"/>
    </location>
</feature>
<feature type="compositionally biased region" description="Basic and acidic residues" evidence="5">
    <location>
        <begin position="200"/>
        <end position="219"/>
    </location>
</feature>
<keyword evidence="4" id="KW-0175">Coiled coil</keyword>
<dbReference type="InterPro" id="IPR045058">
    <property type="entry name" value="GIMA/IAN/Toc"/>
</dbReference>
<keyword evidence="7" id="KW-1185">Reference proteome</keyword>
<feature type="compositionally biased region" description="Basic and acidic residues" evidence="5">
    <location>
        <begin position="941"/>
        <end position="981"/>
    </location>
</feature>
<dbReference type="PANTHER" id="PTHR10903:SF170">
    <property type="entry name" value="GTPASE IMAP FAMILY MEMBER 7"/>
    <property type="match status" value="1"/>
</dbReference>
<evidence type="ECO:0000313" key="8">
    <source>
        <dbReference type="RefSeq" id="XP_030649187.1"/>
    </source>
</evidence>
<evidence type="ECO:0000256" key="3">
    <source>
        <dbReference type="ARBA" id="ARBA00023134"/>
    </source>
</evidence>
<keyword evidence="3" id="KW-0342">GTP-binding</keyword>
<dbReference type="Proteomes" id="UP000504632">
    <property type="component" value="Chromosome 16"/>
</dbReference>